<dbReference type="Proteomes" id="UP000799291">
    <property type="component" value="Unassembled WGS sequence"/>
</dbReference>
<name>A0A6G1IGR4_9PLEO</name>
<feature type="region of interest" description="Disordered" evidence="1">
    <location>
        <begin position="142"/>
        <end position="167"/>
    </location>
</feature>
<evidence type="ECO:0000313" key="2">
    <source>
        <dbReference type="EMBL" id="KAF2677173.1"/>
    </source>
</evidence>
<gene>
    <name evidence="2" type="ORF">K458DRAFT_396254</name>
</gene>
<feature type="region of interest" description="Disordered" evidence="1">
    <location>
        <begin position="66"/>
        <end position="114"/>
    </location>
</feature>
<sequence length="330" mass="37260">MASSLASLNLDSDTLWGSTLVNTFMGWPPTAPPPPHRDIQFGTPRDLVVGGNELCSSLAGLSLTPHRPHSHLELPSHLPIQPPPPFSHPRTTHNTSEPAVHPPPFSPPSLFSSPRAIRTTATPAQPLRISAPLQSSVGAGRSDFLIPASSPSDSTTSSRNMHRINRRRLRLYRSRRTVVYRPLDRAEIADPPPAYAAIDPLQPKPKLRSYPRESERVNWRDGFRFHWQGLGLGKLNMNWNLRYFRNGYRRLDRGFKITEARGFRESVRRVKNGLGRNVGKAKGMVGDVSGAAPREWKRWRIVRARRKLGWLKRNGFLSDQERVLVRELRG</sequence>
<keyword evidence="3" id="KW-1185">Reference proteome</keyword>
<dbReference type="OrthoDB" id="3684579at2759"/>
<accession>A0A6G1IGR4</accession>
<dbReference type="EMBL" id="MU005625">
    <property type="protein sequence ID" value="KAF2677173.1"/>
    <property type="molecule type" value="Genomic_DNA"/>
</dbReference>
<proteinExistence type="predicted"/>
<evidence type="ECO:0000256" key="1">
    <source>
        <dbReference type="SAM" id="MobiDB-lite"/>
    </source>
</evidence>
<organism evidence="2 3">
    <name type="scientific">Lentithecium fluviatile CBS 122367</name>
    <dbReference type="NCBI Taxonomy" id="1168545"/>
    <lineage>
        <taxon>Eukaryota</taxon>
        <taxon>Fungi</taxon>
        <taxon>Dikarya</taxon>
        <taxon>Ascomycota</taxon>
        <taxon>Pezizomycotina</taxon>
        <taxon>Dothideomycetes</taxon>
        <taxon>Pleosporomycetidae</taxon>
        <taxon>Pleosporales</taxon>
        <taxon>Massarineae</taxon>
        <taxon>Lentitheciaceae</taxon>
        <taxon>Lentithecium</taxon>
    </lineage>
</organism>
<feature type="compositionally biased region" description="Low complexity" evidence="1">
    <location>
        <begin position="149"/>
        <end position="159"/>
    </location>
</feature>
<reference evidence="2" key="1">
    <citation type="journal article" date="2020" name="Stud. Mycol.">
        <title>101 Dothideomycetes genomes: a test case for predicting lifestyles and emergence of pathogens.</title>
        <authorList>
            <person name="Haridas S."/>
            <person name="Albert R."/>
            <person name="Binder M."/>
            <person name="Bloem J."/>
            <person name="Labutti K."/>
            <person name="Salamov A."/>
            <person name="Andreopoulos B."/>
            <person name="Baker S."/>
            <person name="Barry K."/>
            <person name="Bills G."/>
            <person name="Bluhm B."/>
            <person name="Cannon C."/>
            <person name="Castanera R."/>
            <person name="Culley D."/>
            <person name="Daum C."/>
            <person name="Ezra D."/>
            <person name="Gonzalez J."/>
            <person name="Henrissat B."/>
            <person name="Kuo A."/>
            <person name="Liang C."/>
            <person name="Lipzen A."/>
            <person name="Lutzoni F."/>
            <person name="Magnuson J."/>
            <person name="Mondo S."/>
            <person name="Nolan M."/>
            <person name="Ohm R."/>
            <person name="Pangilinan J."/>
            <person name="Park H.-J."/>
            <person name="Ramirez L."/>
            <person name="Alfaro M."/>
            <person name="Sun H."/>
            <person name="Tritt A."/>
            <person name="Yoshinaga Y."/>
            <person name="Zwiers L.-H."/>
            <person name="Turgeon B."/>
            <person name="Goodwin S."/>
            <person name="Spatafora J."/>
            <person name="Crous P."/>
            <person name="Grigoriev I."/>
        </authorList>
    </citation>
    <scope>NUCLEOTIDE SEQUENCE</scope>
    <source>
        <strain evidence="2">CBS 122367</strain>
    </source>
</reference>
<protein>
    <submittedName>
        <fullName evidence="2">Uncharacterized protein</fullName>
    </submittedName>
</protein>
<evidence type="ECO:0000313" key="3">
    <source>
        <dbReference type="Proteomes" id="UP000799291"/>
    </source>
</evidence>
<dbReference type="AlphaFoldDB" id="A0A6G1IGR4"/>